<dbReference type="InterPro" id="IPR006261">
    <property type="entry name" value="dGTPase"/>
</dbReference>
<dbReference type="PANTHER" id="PTHR11373:SF32">
    <property type="entry name" value="DEOXYGUANOSINETRIPHOSPHATE TRIPHOSPHOHYDROLASE"/>
    <property type="match status" value="1"/>
</dbReference>
<dbReference type="EMBL" id="BMDO01000010">
    <property type="protein sequence ID" value="GGI52004.1"/>
    <property type="molecule type" value="Genomic_DNA"/>
</dbReference>
<dbReference type="GO" id="GO:0006203">
    <property type="term" value="P:dGTP catabolic process"/>
    <property type="evidence" value="ECO:0007669"/>
    <property type="project" value="TreeGrafter"/>
</dbReference>
<dbReference type="Gene3D" id="1.10.3410.10">
    <property type="entry name" value="putative deoxyguanosinetriphosphate triphosphohydrolase like domain"/>
    <property type="match status" value="1"/>
</dbReference>
<dbReference type="GO" id="GO:0008832">
    <property type="term" value="F:dGTPase activity"/>
    <property type="evidence" value="ECO:0007669"/>
    <property type="project" value="TreeGrafter"/>
</dbReference>
<proteinExistence type="predicted"/>
<keyword evidence="1" id="KW-0378">Hydrolase</keyword>
<protein>
    <submittedName>
        <fullName evidence="3">Dehydrogenase</fullName>
    </submittedName>
</protein>
<dbReference type="Gene3D" id="1.10.3550.10">
    <property type="entry name" value="eoxyguanosinetriphosphate triphosphohydrolase domain-like"/>
    <property type="match status" value="1"/>
</dbReference>
<dbReference type="InterPro" id="IPR026875">
    <property type="entry name" value="PHydrolase_assoc_dom"/>
</dbReference>
<dbReference type="InterPro" id="IPR003607">
    <property type="entry name" value="HD/PDEase_dom"/>
</dbReference>
<dbReference type="PANTHER" id="PTHR11373">
    <property type="entry name" value="DEOXYNUCLEOSIDE TRIPHOSPHATE TRIPHOSPHOHYDROLASE"/>
    <property type="match status" value="1"/>
</dbReference>
<keyword evidence="4" id="KW-1185">Reference proteome</keyword>
<dbReference type="InterPro" id="IPR050135">
    <property type="entry name" value="dGTPase-like"/>
</dbReference>
<dbReference type="CDD" id="cd00077">
    <property type="entry name" value="HDc"/>
    <property type="match status" value="1"/>
</dbReference>
<comment type="caution">
    <text evidence="3">The sequence shown here is derived from an EMBL/GenBank/DDBJ whole genome shotgun (WGS) entry which is preliminary data.</text>
</comment>
<dbReference type="InterPro" id="IPR027432">
    <property type="entry name" value="dGTP_triphosphohydrolase_C"/>
</dbReference>
<dbReference type="SMART" id="SM00471">
    <property type="entry name" value="HDc"/>
    <property type="match status" value="1"/>
</dbReference>
<evidence type="ECO:0000313" key="4">
    <source>
        <dbReference type="Proteomes" id="UP000662074"/>
    </source>
</evidence>
<dbReference type="InterPro" id="IPR023293">
    <property type="entry name" value="dGTP_triP_hydro_central_sf"/>
</dbReference>
<evidence type="ECO:0000256" key="1">
    <source>
        <dbReference type="ARBA" id="ARBA00022801"/>
    </source>
</evidence>
<accession>A0A917JE23</accession>
<organism evidence="3 4">
    <name type="scientific">Mucilaginibacter galii</name>
    <dbReference type="NCBI Taxonomy" id="2005073"/>
    <lineage>
        <taxon>Bacteria</taxon>
        <taxon>Pseudomonadati</taxon>
        <taxon>Bacteroidota</taxon>
        <taxon>Sphingobacteriia</taxon>
        <taxon>Sphingobacteriales</taxon>
        <taxon>Sphingobacteriaceae</taxon>
        <taxon>Mucilaginibacter</taxon>
    </lineage>
</organism>
<feature type="domain" description="HD/PDEase" evidence="2">
    <location>
        <begin position="60"/>
        <end position="265"/>
    </location>
</feature>
<dbReference type="SUPFAM" id="SSF109604">
    <property type="entry name" value="HD-domain/PDEase-like"/>
    <property type="match status" value="1"/>
</dbReference>
<name>A0A917JE23_9SPHI</name>
<reference evidence="3" key="1">
    <citation type="journal article" date="2014" name="Int. J. Syst. Evol. Microbiol.">
        <title>Complete genome sequence of Corynebacterium casei LMG S-19264T (=DSM 44701T), isolated from a smear-ripened cheese.</title>
        <authorList>
            <consortium name="US DOE Joint Genome Institute (JGI-PGF)"/>
            <person name="Walter F."/>
            <person name="Albersmeier A."/>
            <person name="Kalinowski J."/>
            <person name="Ruckert C."/>
        </authorList>
    </citation>
    <scope>NUCLEOTIDE SEQUENCE</scope>
    <source>
        <strain evidence="3">CCM 8711</strain>
    </source>
</reference>
<dbReference type="Proteomes" id="UP000662074">
    <property type="component" value="Unassembled WGS sequence"/>
</dbReference>
<gene>
    <name evidence="3" type="ORF">GCM10011425_32160</name>
</gene>
<reference evidence="3" key="2">
    <citation type="submission" date="2020-09" db="EMBL/GenBank/DDBJ databases">
        <authorList>
            <person name="Sun Q."/>
            <person name="Sedlacek I."/>
        </authorList>
    </citation>
    <scope>NUCLEOTIDE SEQUENCE</scope>
    <source>
        <strain evidence="3">CCM 8711</strain>
    </source>
</reference>
<evidence type="ECO:0000259" key="2">
    <source>
        <dbReference type="SMART" id="SM00471"/>
    </source>
</evidence>
<dbReference type="NCBIfam" id="NF002205">
    <property type="entry name" value="PRK01096.1"/>
    <property type="match status" value="1"/>
</dbReference>
<dbReference type="AlphaFoldDB" id="A0A917JE23"/>
<evidence type="ECO:0000313" key="3">
    <source>
        <dbReference type="EMBL" id="GGI52004.1"/>
    </source>
</evidence>
<sequence length="449" mass="50641">MMQWEKLISAKRWGVQGDSKADHDYDRSQFQKDYDRLIFSSPFRRLQNKTQVFPLPGSVFVHNRLTHSLEVASVGRSLGTIFYNNLKKQEADIDIRLPLISEVGNIVAAACLAHDMGNPAFGHSGESAMSRYFTDGDGIKYKEHLTDEQWQDVIHFEGNANAFRILTHPFTGKGNGAFALTYTTLASIVKYPCAAIAGHVKGNIHQKKYGFFQSEQAAFQSVANELGLIKEAEHPLIYKRHPLVYLVEAADDICYSIIDLEDAHRLKILSYEKIKELLMPICNSIRMGSWLETEFEDEDAKVSIMRAKAINNLVTACSQIFLDNQEAILNGTFNQGLTDALDEPFLTPWMNISKISVEKIYNYQSVVQIEVAGYKVMGGLLEEFIPALINNNSKYDAKLVALIPKQFITRNTDVYSKIQSVLDFVSGMTDLYAVELYRNIKGISFPAIH</sequence>
<dbReference type="Gene3D" id="1.10.3210.10">
    <property type="entry name" value="Hypothetical protein af1432"/>
    <property type="match status" value="1"/>
</dbReference>
<dbReference type="NCBIfam" id="TIGR01353">
    <property type="entry name" value="dGTP_triPase"/>
    <property type="match status" value="1"/>
</dbReference>
<dbReference type="Pfam" id="PF13286">
    <property type="entry name" value="HD_assoc"/>
    <property type="match status" value="1"/>
</dbReference>